<protein>
    <submittedName>
        <fullName evidence="1">ATPase associated with various cellular activities AAA_3</fullName>
    </submittedName>
</protein>
<organism evidence="1">
    <name type="scientific">gut metagenome</name>
    <dbReference type="NCBI Taxonomy" id="749906"/>
    <lineage>
        <taxon>unclassified sequences</taxon>
        <taxon>metagenomes</taxon>
        <taxon>organismal metagenomes</taxon>
    </lineage>
</organism>
<name>J9FU45_9ZZZZ</name>
<dbReference type="AlphaFoldDB" id="J9FU45"/>
<proteinExistence type="predicted"/>
<accession>J9FU45</accession>
<gene>
    <name evidence="1" type="ORF">EVA_18825</name>
</gene>
<feature type="non-terminal residue" evidence="1">
    <location>
        <position position="1"/>
    </location>
</feature>
<sequence>QYRPQLLTAKSDGKEAFATPRSWEMASDVIKQFGSIQDARDVLPGIVGSGPAVEFMTFAKKSVMRQEIDALIANPTEAPLPDQLDRLWVLVSFLTSMCTTDEILDVCVALLPRLPAEFAMVLVRDLIKQQPKVVKHPSVIAFIQTHKVVLF</sequence>
<comment type="caution">
    <text evidence="1">The sequence shown here is derived from an EMBL/GenBank/DDBJ whole genome shotgun (WGS) entry which is preliminary data.</text>
</comment>
<reference evidence="1" key="1">
    <citation type="journal article" date="2012" name="PLoS ONE">
        <title>Gene sets for utilization of primary and secondary nutrition supplies in the distal gut of endangered iberian lynx.</title>
        <authorList>
            <person name="Alcaide M."/>
            <person name="Messina E."/>
            <person name="Richter M."/>
            <person name="Bargiela R."/>
            <person name="Peplies J."/>
            <person name="Huws S.A."/>
            <person name="Newbold C.J."/>
            <person name="Golyshin P.N."/>
            <person name="Simon M.A."/>
            <person name="Lopez G."/>
            <person name="Yakimov M.M."/>
            <person name="Ferrer M."/>
        </authorList>
    </citation>
    <scope>NUCLEOTIDE SEQUENCE</scope>
</reference>
<evidence type="ECO:0000313" key="1">
    <source>
        <dbReference type="EMBL" id="EJW93067.1"/>
    </source>
</evidence>
<dbReference type="EMBL" id="AMCI01007183">
    <property type="protein sequence ID" value="EJW93067.1"/>
    <property type="molecule type" value="Genomic_DNA"/>
</dbReference>